<name>A0ABQ8UAG9_9EUKA</name>
<keyword evidence="4" id="KW-1185">Reference proteome</keyword>
<dbReference type="PROSITE" id="PS50206">
    <property type="entry name" value="RHODANESE_3"/>
    <property type="match status" value="1"/>
</dbReference>
<reference evidence="3" key="1">
    <citation type="journal article" date="2022" name="bioRxiv">
        <title>Genomics of Preaxostyla Flagellates Illuminates Evolutionary Transitions and the Path Towards Mitochondrial Loss.</title>
        <authorList>
            <person name="Novak L.V.F."/>
            <person name="Treitli S.C."/>
            <person name="Pyrih J."/>
            <person name="Halakuc P."/>
            <person name="Pipaliya S.V."/>
            <person name="Vacek V."/>
            <person name="Brzon O."/>
            <person name="Soukal P."/>
            <person name="Eme L."/>
            <person name="Dacks J.B."/>
            <person name="Karnkowska A."/>
            <person name="Elias M."/>
            <person name="Hampl V."/>
        </authorList>
    </citation>
    <scope>NUCLEOTIDE SEQUENCE</scope>
    <source>
        <strain evidence="3">RCP-MX</strain>
    </source>
</reference>
<proteinExistence type="predicted"/>
<evidence type="ECO:0000259" key="2">
    <source>
        <dbReference type="PROSITE" id="PS50206"/>
    </source>
</evidence>
<dbReference type="InterPro" id="IPR001763">
    <property type="entry name" value="Rhodanese-like_dom"/>
</dbReference>
<feature type="compositionally biased region" description="Low complexity" evidence="1">
    <location>
        <begin position="424"/>
        <end position="433"/>
    </location>
</feature>
<evidence type="ECO:0000313" key="3">
    <source>
        <dbReference type="EMBL" id="KAJ4455347.1"/>
    </source>
</evidence>
<dbReference type="Gene3D" id="3.90.190.10">
    <property type="entry name" value="Protein tyrosine phosphatase superfamily"/>
    <property type="match status" value="1"/>
</dbReference>
<comment type="caution">
    <text evidence="3">The sequence shown here is derived from an EMBL/GenBank/DDBJ whole genome shotgun (WGS) entry which is preliminary data.</text>
</comment>
<dbReference type="Proteomes" id="UP001141327">
    <property type="component" value="Unassembled WGS sequence"/>
</dbReference>
<dbReference type="SMART" id="SM00450">
    <property type="entry name" value="RHOD"/>
    <property type="match status" value="1"/>
</dbReference>
<organism evidence="3 4">
    <name type="scientific">Paratrimastix pyriformis</name>
    <dbReference type="NCBI Taxonomy" id="342808"/>
    <lineage>
        <taxon>Eukaryota</taxon>
        <taxon>Metamonada</taxon>
        <taxon>Preaxostyla</taxon>
        <taxon>Paratrimastigidae</taxon>
        <taxon>Paratrimastix</taxon>
    </lineage>
</organism>
<dbReference type="InterPro" id="IPR029021">
    <property type="entry name" value="Prot-tyrosine_phosphatase-like"/>
</dbReference>
<dbReference type="Pfam" id="PF00581">
    <property type="entry name" value="Rhodanese"/>
    <property type="match status" value="1"/>
</dbReference>
<feature type="domain" description="Rhodanese" evidence="2">
    <location>
        <begin position="44"/>
        <end position="173"/>
    </location>
</feature>
<evidence type="ECO:0000313" key="4">
    <source>
        <dbReference type="Proteomes" id="UP001141327"/>
    </source>
</evidence>
<gene>
    <name evidence="3" type="ORF">PAPYR_9739</name>
</gene>
<dbReference type="Gene3D" id="3.40.250.10">
    <property type="entry name" value="Rhodanese-like domain"/>
    <property type="match status" value="1"/>
</dbReference>
<protein>
    <recommendedName>
        <fullName evidence="2">Rhodanese domain-containing protein</fullName>
    </recommendedName>
</protein>
<evidence type="ECO:0000256" key="1">
    <source>
        <dbReference type="SAM" id="MobiDB-lite"/>
    </source>
</evidence>
<dbReference type="EMBL" id="JAPMOS010000111">
    <property type="protein sequence ID" value="KAJ4455347.1"/>
    <property type="molecule type" value="Genomic_DNA"/>
</dbReference>
<accession>A0ABQ8UAG9</accession>
<dbReference type="SUPFAM" id="SSF52821">
    <property type="entry name" value="Rhodanese/Cell cycle control phosphatase"/>
    <property type="match status" value="1"/>
</dbReference>
<dbReference type="InterPro" id="IPR036873">
    <property type="entry name" value="Rhodanese-like_dom_sf"/>
</dbReference>
<sequence length="463" mass="49044">MLMCWGGTDEVRTPEIKINSMSDEGKALLELQLVPPQVVCNLPPFEGYLIIDCRSQAEFALGHIQTAVSFPYDGPFPELGDQLDQFLRDLERQCLQPDRWDPVVLYGDPTSPAATRQVSRLAKLLGLAVSRLGAGHPATPWPTFARGLAATAHLVSIAGGYPAFSQQYPWLCWLAADPASQEMRPMPYHVVSRHSNPTEVPPRMPLAGAAPGAGDLFLGARSFDLADRAALGRMGVTHLLIDGPGQAPDWGTPAPWPPALPGQPEADERVHPGLVYLMCATAPPEPQQAQGGDGDGEPSMGPCWDATSAFIEGAWRAGGRVLVQLHGRSNSAAVIMVRPQAPTSSSPHIAQPLLGGWVRLCPSGVAGAAASLADRLPGLAPWRPAWLIDCRGWSFEAAAGLLATCCPLIDPALICARQLQQRAAARPGRQHNPNPNPNPNPNRALAGGASVPAAICAPPPTAL</sequence>
<feature type="region of interest" description="Disordered" evidence="1">
    <location>
        <begin position="424"/>
        <end position="444"/>
    </location>
</feature>